<proteinExistence type="predicted"/>
<comment type="caution">
    <text evidence="2">The sequence shown here is derived from an EMBL/GenBank/DDBJ whole genome shotgun (WGS) entry which is preliminary data.</text>
</comment>
<reference evidence="2" key="1">
    <citation type="submission" date="2021-01" db="EMBL/GenBank/DDBJ databases">
        <authorList>
            <consortium name="Genoscope - CEA"/>
            <person name="William W."/>
        </authorList>
    </citation>
    <scope>NUCLEOTIDE SEQUENCE</scope>
</reference>
<feature type="region of interest" description="Disordered" evidence="1">
    <location>
        <begin position="1"/>
        <end position="23"/>
    </location>
</feature>
<gene>
    <name evidence="2" type="ORF">PPRIM_AZ9-3.1.T0340341</name>
</gene>
<evidence type="ECO:0000313" key="3">
    <source>
        <dbReference type="Proteomes" id="UP000688137"/>
    </source>
</evidence>
<protein>
    <submittedName>
        <fullName evidence="2">Uncharacterized protein</fullName>
    </submittedName>
</protein>
<keyword evidence="3" id="KW-1185">Reference proteome</keyword>
<accession>A0A8S1LB83</accession>
<evidence type="ECO:0000313" key="2">
    <source>
        <dbReference type="EMBL" id="CAD8063465.1"/>
    </source>
</evidence>
<dbReference type="EMBL" id="CAJJDM010000033">
    <property type="protein sequence ID" value="CAD8063465.1"/>
    <property type="molecule type" value="Genomic_DNA"/>
</dbReference>
<organism evidence="2 3">
    <name type="scientific">Paramecium primaurelia</name>
    <dbReference type="NCBI Taxonomy" id="5886"/>
    <lineage>
        <taxon>Eukaryota</taxon>
        <taxon>Sar</taxon>
        <taxon>Alveolata</taxon>
        <taxon>Ciliophora</taxon>
        <taxon>Intramacronucleata</taxon>
        <taxon>Oligohymenophorea</taxon>
        <taxon>Peniculida</taxon>
        <taxon>Parameciidae</taxon>
        <taxon>Paramecium</taxon>
    </lineage>
</organism>
<dbReference type="AlphaFoldDB" id="A0A8S1LB83"/>
<dbReference type="OMA" id="AFISQEN"/>
<feature type="compositionally biased region" description="Polar residues" evidence="1">
    <location>
        <begin position="1"/>
        <end position="10"/>
    </location>
</feature>
<sequence length="113" mass="13003">MSLTELVNTYDTRDSRHQSKKPILKSSQQKLYQTIPRLDWAGNEIIKGGSHKIAFISQQNTSRTFLDLLSNELSIQSDEVDEDYNEMLNCQTVKNVSKPQPELSEQSNCCFIY</sequence>
<name>A0A8S1LB83_PARPR</name>
<dbReference type="Proteomes" id="UP000688137">
    <property type="component" value="Unassembled WGS sequence"/>
</dbReference>
<evidence type="ECO:0000256" key="1">
    <source>
        <dbReference type="SAM" id="MobiDB-lite"/>
    </source>
</evidence>